<comment type="caution">
    <text evidence="1">The sequence shown here is derived from an EMBL/GenBank/DDBJ whole genome shotgun (WGS) entry which is preliminary data.</text>
</comment>
<reference evidence="1" key="1">
    <citation type="submission" date="2023-07" db="EMBL/GenBank/DDBJ databases">
        <authorList>
            <consortium name="AG Swart"/>
            <person name="Singh M."/>
            <person name="Singh A."/>
            <person name="Seah K."/>
            <person name="Emmerich C."/>
        </authorList>
    </citation>
    <scope>NUCLEOTIDE SEQUENCE</scope>
    <source>
        <strain evidence="1">DP1</strain>
    </source>
</reference>
<evidence type="ECO:0000313" key="2">
    <source>
        <dbReference type="Proteomes" id="UP001295684"/>
    </source>
</evidence>
<accession>A0AAD1X6S7</accession>
<proteinExistence type="predicted"/>
<dbReference type="Proteomes" id="UP001295684">
    <property type="component" value="Unassembled WGS sequence"/>
</dbReference>
<gene>
    <name evidence="1" type="ORF">ECRASSUSDP1_LOCUS6584</name>
</gene>
<protein>
    <submittedName>
        <fullName evidence="1">Uncharacterized protein</fullName>
    </submittedName>
</protein>
<dbReference type="AlphaFoldDB" id="A0AAD1X6S7"/>
<dbReference type="EMBL" id="CAMPGE010006391">
    <property type="protein sequence ID" value="CAI2365233.1"/>
    <property type="molecule type" value="Genomic_DNA"/>
</dbReference>
<evidence type="ECO:0000313" key="1">
    <source>
        <dbReference type="EMBL" id="CAI2365233.1"/>
    </source>
</evidence>
<keyword evidence="2" id="KW-1185">Reference proteome</keyword>
<organism evidence="1 2">
    <name type="scientific">Euplotes crassus</name>
    <dbReference type="NCBI Taxonomy" id="5936"/>
    <lineage>
        <taxon>Eukaryota</taxon>
        <taxon>Sar</taxon>
        <taxon>Alveolata</taxon>
        <taxon>Ciliophora</taxon>
        <taxon>Intramacronucleata</taxon>
        <taxon>Spirotrichea</taxon>
        <taxon>Hypotrichia</taxon>
        <taxon>Euplotida</taxon>
        <taxon>Euplotidae</taxon>
        <taxon>Moneuplotes</taxon>
    </lineage>
</organism>
<sequence length="96" mass="11659">MPHLLLLYKPDLINIYQHQVCYKGGLLIQEKYQYQKCEAWTNKAKKLIFILTWDMPKCLSQHDLWTLEVSNPHLNSQTCMLTAWRWCWGYLYQMFT</sequence>
<name>A0AAD1X6S7_EUPCR</name>